<keyword evidence="3 7" id="KW-1133">Transmembrane helix</keyword>
<evidence type="ECO:0000256" key="3">
    <source>
        <dbReference type="ARBA" id="ARBA00022989"/>
    </source>
</evidence>
<dbReference type="GO" id="GO:0034506">
    <property type="term" value="C:chromosome, centromeric core domain"/>
    <property type="evidence" value="ECO:0007669"/>
    <property type="project" value="TreeGrafter"/>
</dbReference>
<feature type="compositionally biased region" description="Low complexity" evidence="6">
    <location>
        <begin position="378"/>
        <end position="388"/>
    </location>
</feature>
<dbReference type="GO" id="GO:0071765">
    <property type="term" value="P:nuclear inner membrane organization"/>
    <property type="evidence" value="ECO:0007669"/>
    <property type="project" value="InterPro"/>
</dbReference>
<dbReference type="Pfam" id="PF09779">
    <property type="entry name" value="Ima1_N"/>
    <property type="match status" value="1"/>
</dbReference>
<feature type="domain" description="Ima1 N-terminal" evidence="8">
    <location>
        <begin position="10"/>
        <end position="137"/>
    </location>
</feature>
<evidence type="ECO:0000256" key="6">
    <source>
        <dbReference type="SAM" id="MobiDB-lite"/>
    </source>
</evidence>
<sequence length="429" mass="48524">MAFPRRNKFLECFYCGRKSSTRYNGQRSFECRSCDATNYLDENGEITDPPAAATGASTPAKVTYAVSRTVSPPRPSGSIFCETCLNNQRLFTASIAQYLPDDPDALDYAERERQYYDFRKRLEKIYPQICAECEPKVRQRIEQSAYTAKTDVLRRMIDQSKTNKIITKRSGLDVFHLAGRWLWIAGFALEISSHVLGLSYSGLAYCASQESALWGCSLLRTFTLPLLRTLPEPERLLIWSFYAGLFSCWWNPRFVQTVRGFTKHLVGVLNWYIYQMMIVGLRLLSMRFLGNSATHTMAATTELGAHLLLVTFALIILHFAGTCIRVDTTPLFGAKSKFRPLRAEAPQQIGGSVQQPRKPDGVKNMSDLLDEILESPSLSSRPLRPLQPTSHPKPQTTWGSSSFQPTSFARKPNLDHLDDLSLSPPRHHH</sequence>
<feature type="region of interest" description="Disordered" evidence="6">
    <location>
        <begin position="344"/>
        <end position="363"/>
    </location>
</feature>
<evidence type="ECO:0000313" key="9">
    <source>
        <dbReference type="EMBL" id="KAJ9133239.1"/>
    </source>
</evidence>
<keyword evidence="4 7" id="KW-0472">Membrane</keyword>
<keyword evidence="2 7" id="KW-0812">Transmembrane</keyword>
<dbReference type="Proteomes" id="UP001174691">
    <property type="component" value="Unassembled WGS sequence"/>
</dbReference>
<feature type="region of interest" description="Disordered" evidence="6">
    <location>
        <begin position="378"/>
        <end position="429"/>
    </location>
</feature>
<evidence type="ECO:0000256" key="5">
    <source>
        <dbReference type="ARBA" id="ARBA00023242"/>
    </source>
</evidence>
<evidence type="ECO:0000313" key="10">
    <source>
        <dbReference type="Proteomes" id="UP001174691"/>
    </source>
</evidence>
<gene>
    <name evidence="9" type="ORF">NKR19_g9099</name>
</gene>
<comment type="caution">
    <text evidence="9">The sequence shown here is derived from an EMBL/GenBank/DDBJ whole genome shotgun (WGS) entry which is preliminary data.</text>
</comment>
<reference evidence="9" key="1">
    <citation type="submission" date="2022-07" db="EMBL/GenBank/DDBJ databases">
        <title>Fungi with potential for degradation of polypropylene.</title>
        <authorList>
            <person name="Gostincar C."/>
        </authorList>
    </citation>
    <scope>NUCLEOTIDE SEQUENCE</scope>
    <source>
        <strain evidence="9">EXF-13287</strain>
    </source>
</reference>
<evidence type="ECO:0000259" key="8">
    <source>
        <dbReference type="Pfam" id="PF09779"/>
    </source>
</evidence>
<dbReference type="GO" id="GO:0044732">
    <property type="term" value="C:mitotic spindle pole body"/>
    <property type="evidence" value="ECO:0007669"/>
    <property type="project" value="TreeGrafter"/>
</dbReference>
<keyword evidence="10" id="KW-1185">Reference proteome</keyword>
<dbReference type="InterPro" id="IPR018617">
    <property type="entry name" value="Ima1_N"/>
</dbReference>
<evidence type="ECO:0000256" key="1">
    <source>
        <dbReference type="ARBA" id="ARBA00004473"/>
    </source>
</evidence>
<name>A0AA38R911_9PEZI</name>
<protein>
    <submittedName>
        <fullName evidence="9">Integral inner nuclear membrane protein ima1</fullName>
    </submittedName>
</protein>
<dbReference type="GO" id="GO:0005637">
    <property type="term" value="C:nuclear inner membrane"/>
    <property type="evidence" value="ECO:0007669"/>
    <property type="project" value="UniProtKB-SubCell"/>
</dbReference>
<proteinExistence type="predicted"/>
<dbReference type="GO" id="GO:0034992">
    <property type="term" value="C:microtubule organizing center attachment site"/>
    <property type="evidence" value="ECO:0007669"/>
    <property type="project" value="TreeGrafter"/>
</dbReference>
<evidence type="ECO:0000256" key="7">
    <source>
        <dbReference type="SAM" id="Phobius"/>
    </source>
</evidence>
<feature type="non-terminal residue" evidence="9">
    <location>
        <position position="1"/>
    </location>
</feature>
<dbReference type="PANTHER" id="PTHR28538">
    <property type="entry name" value="INTEGRAL INNER NUCLEAR MEMBRANE PROTEIN IMA1"/>
    <property type="match status" value="1"/>
</dbReference>
<evidence type="ECO:0000256" key="2">
    <source>
        <dbReference type="ARBA" id="ARBA00022692"/>
    </source>
</evidence>
<feature type="transmembrane region" description="Helical" evidence="7">
    <location>
        <begin position="302"/>
        <end position="321"/>
    </location>
</feature>
<evidence type="ECO:0000256" key="4">
    <source>
        <dbReference type="ARBA" id="ARBA00023136"/>
    </source>
</evidence>
<feature type="transmembrane region" description="Helical" evidence="7">
    <location>
        <begin position="272"/>
        <end position="290"/>
    </location>
</feature>
<dbReference type="PANTHER" id="PTHR28538:SF1">
    <property type="entry name" value="INTEGRAL INNER NUCLEAR MEMBRANE PROTEIN IMA1"/>
    <property type="match status" value="1"/>
</dbReference>
<organism evidence="9 10">
    <name type="scientific">Coniochaeta hoffmannii</name>
    <dbReference type="NCBI Taxonomy" id="91930"/>
    <lineage>
        <taxon>Eukaryota</taxon>
        <taxon>Fungi</taxon>
        <taxon>Dikarya</taxon>
        <taxon>Ascomycota</taxon>
        <taxon>Pezizomycotina</taxon>
        <taxon>Sordariomycetes</taxon>
        <taxon>Sordariomycetidae</taxon>
        <taxon>Coniochaetales</taxon>
        <taxon>Coniochaetaceae</taxon>
        <taxon>Coniochaeta</taxon>
    </lineage>
</organism>
<dbReference type="InterPro" id="IPR042321">
    <property type="entry name" value="Ima1"/>
</dbReference>
<comment type="subcellular location">
    <subcellularLocation>
        <location evidence="1">Nucleus inner membrane</location>
        <topology evidence="1">Multi-pass membrane protein</topology>
    </subcellularLocation>
</comment>
<dbReference type="AlphaFoldDB" id="A0AA38R911"/>
<feature type="compositionally biased region" description="Polar residues" evidence="6">
    <location>
        <begin position="389"/>
        <end position="407"/>
    </location>
</feature>
<feature type="transmembrane region" description="Helical" evidence="7">
    <location>
        <begin position="236"/>
        <end position="252"/>
    </location>
</feature>
<dbReference type="EMBL" id="JANBVN010000205">
    <property type="protein sequence ID" value="KAJ9133239.1"/>
    <property type="molecule type" value="Genomic_DNA"/>
</dbReference>
<keyword evidence="5" id="KW-0539">Nucleus</keyword>
<accession>A0AA38R911</accession>